<organism evidence="3 4">
    <name type="scientific">Orbilia ellipsospora</name>
    <dbReference type="NCBI Taxonomy" id="2528407"/>
    <lineage>
        <taxon>Eukaryota</taxon>
        <taxon>Fungi</taxon>
        <taxon>Dikarya</taxon>
        <taxon>Ascomycota</taxon>
        <taxon>Pezizomycotina</taxon>
        <taxon>Orbiliomycetes</taxon>
        <taxon>Orbiliales</taxon>
        <taxon>Orbiliaceae</taxon>
        <taxon>Orbilia</taxon>
    </lineage>
</organism>
<evidence type="ECO:0000313" key="4">
    <source>
        <dbReference type="Proteomes" id="UP001365542"/>
    </source>
</evidence>
<evidence type="ECO:0000256" key="1">
    <source>
        <dbReference type="SAM" id="Coils"/>
    </source>
</evidence>
<feature type="coiled-coil region" evidence="1">
    <location>
        <begin position="30"/>
        <end position="57"/>
    </location>
</feature>
<feature type="chain" id="PRO_5043732097" evidence="2">
    <location>
        <begin position="20"/>
        <end position="105"/>
    </location>
</feature>
<comment type="caution">
    <text evidence="3">The sequence shown here is derived from an EMBL/GenBank/DDBJ whole genome shotgun (WGS) entry which is preliminary data.</text>
</comment>
<protein>
    <submittedName>
        <fullName evidence="3">Uncharacterized protein</fullName>
    </submittedName>
</protein>
<proteinExistence type="predicted"/>
<dbReference type="AlphaFoldDB" id="A0AAV9XL20"/>
<evidence type="ECO:0000256" key="2">
    <source>
        <dbReference type="SAM" id="SignalP"/>
    </source>
</evidence>
<reference evidence="3 4" key="1">
    <citation type="submission" date="2019-10" db="EMBL/GenBank/DDBJ databases">
        <authorList>
            <person name="Palmer J.M."/>
        </authorList>
    </citation>
    <scope>NUCLEOTIDE SEQUENCE [LARGE SCALE GENOMIC DNA]</scope>
    <source>
        <strain evidence="3 4">TWF694</strain>
    </source>
</reference>
<evidence type="ECO:0000313" key="3">
    <source>
        <dbReference type="EMBL" id="KAK6542656.1"/>
    </source>
</evidence>
<sequence length="105" mass="10945">MQISNILLGILATASAVAALPSGSKSISEIGLLRRTIKDLETRLADAERRATLARRDTSCDPPLISIPNACMEKCAATNNNCLGQPGVNLSTCASDLAACEAKCL</sequence>
<keyword evidence="2" id="KW-0732">Signal</keyword>
<accession>A0AAV9XL20</accession>
<feature type="signal peptide" evidence="2">
    <location>
        <begin position="1"/>
        <end position="19"/>
    </location>
</feature>
<name>A0AAV9XL20_9PEZI</name>
<keyword evidence="4" id="KW-1185">Reference proteome</keyword>
<dbReference type="Proteomes" id="UP001365542">
    <property type="component" value="Unassembled WGS sequence"/>
</dbReference>
<gene>
    <name evidence="3" type="ORF">TWF694_006599</name>
</gene>
<dbReference type="EMBL" id="JAVHJO010000002">
    <property type="protein sequence ID" value="KAK6542656.1"/>
    <property type="molecule type" value="Genomic_DNA"/>
</dbReference>
<keyword evidence="1" id="KW-0175">Coiled coil</keyword>